<gene>
    <name evidence="8" type="ORF">MCBMB27_01180</name>
    <name evidence="9" type="ORF">SAMN05192567_13138</name>
</gene>
<evidence type="ECO:0000256" key="4">
    <source>
        <dbReference type="ARBA" id="ARBA00022475"/>
    </source>
</evidence>
<proteinExistence type="inferred from homology"/>
<dbReference type="Pfam" id="PF07886">
    <property type="entry name" value="BA14K"/>
    <property type="match status" value="1"/>
</dbReference>
<keyword evidence="4" id="KW-0472">Membrane</keyword>
<comment type="similarity">
    <text evidence="2">Belongs to the BA14k family.</text>
</comment>
<keyword evidence="4" id="KW-1003">Cell membrane</keyword>
<accession>A0AAE8HWV0</accession>
<feature type="chain" id="PRO_5042000949" description="Lectin-like protein BA14k" evidence="7">
    <location>
        <begin position="23"/>
        <end position="149"/>
    </location>
</feature>
<dbReference type="EMBL" id="FOPK01000031">
    <property type="protein sequence ID" value="SFH55274.1"/>
    <property type="molecule type" value="Genomic_DNA"/>
</dbReference>
<feature type="signal peptide" evidence="7">
    <location>
        <begin position="1"/>
        <end position="22"/>
    </location>
</feature>
<sequence>MRIVTGVATLAVLAGLAAPVQAASGQAVEALRAGALPTAYAQFRGGWHHAGWGGWHRGGYGRWGYGDRRGPGVGAAVGAGLLGFTAGAVIGSAAANAAARPVAVYGAPAPVYAAPVVVRGSASCAARYASYDPASGTYLGYDGLRHPCP</sequence>
<evidence type="ECO:0000313" key="10">
    <source>
        <dbReference type="Proteomes" id="UP000185487"/>
    </source>
</evidence>
<dbReference type="GO" id="GO:0016020">
    <property type="term" value="C:membrane"/>
    <property type="evidence" value="ECO:0007669"/>
    <property type="project" value="UniProtKB-SubCell"/>
</dbReference>
<evidence type="ECO:0000256" key="1">
    <source>
        <dbReference type="ARBA" id="ARBA00004167"/>
    </source>
</evidence>
<evidence type="ECO:0000313" key="11">
    <source>
        <dbReference type="Proteomes" id="UP000199140"/>
    </source>
</evidence>
<name>A0AAE8HWV0_9HYPH</name>
<organism evidence="9 11">
    <name type="scientific">Methylobacterium phyllosphaerae</name>
    <dbReference type="NCBI Taxonomy" id="418223"/>
    <lineage>
        <taxon>Bacteria</taxon>
        <taxon>Pseudomonadati</taxon>
        <taxon>Pseudomonadota</taxon>
        <taxon>Alphaproteobacteria</taxon>
        <taxon>Hyphomicrobiales</taxon>
        <taxon>Methylobacteriaceae</taxon>
        <taxon>Methylobacterium</taxon>
    </lineage>
</organism>
<evidence type="ECO:0000256" key="6">
    <source>
        <dbReference type="ARBA" id="ARBA00025321"/>
    </source>
</evidence>
<dbReference type="GO" id="GO:0030246">
    <property type="term" value="F:carbohydrate binding"/>
    <property type="evidence" value="ECO:0007669"/>
    <property type="project" value="UniProtKB-KW"/>
</dbReference>
<dbReference type="Proteomes" id="UP000199140">
    <property type="component" value="Unassembled WGS sequence"/>
</dbReference>
<evidence type="ECO:0000256" key="7">
    <source>
        <dbReference type="SAM" id="SignalP"/>
    </source>
</evidence>
<comment type="subcellular location">
    <subcellularLocation>
        <location evidence="1">Membrane</location>
        <topology evidence="1">Single-pass membrane protein</topology>
    </subcellularLocation>
</comment>
<keyword evidence="7" id="KW-0732">Signal</keyword>
<comment type="function">
    <text evidence="6">Has immunoglobulin-binding and hemagglutination properties, and can bind to mannose. Essential for virulence. May be involved in LPS biosynthesis or polysaccharide transport.</text>
</comment>
<evidence type="ECO:0000256" key="5">
    <source>
        <dbReference type="ARBA" id="ARBA00022734"/>
    </source>
</evidence>
<evidence type="ECO:0000256" key="2">
    <source>
        <dbReference type="ARBA" id="ARBA00010270"/>
    </source>
</evidence>
<dbReference type="InterPro" id="IPR012413">
    <property type="entry name" value="BA14K"/>
</dbReference>
<reference evidence="8 10" key="1">
    <citation type="submission" date="2016-04" db="EMBL/GenBank/DDBJ databases">
        <title>Complete genome sequencing and analysis of CBMB27, Methylobacterium phyllosphaerae isolated from leaf tissues of rice (Oryza sativa L.).</title>
        <authorList>
            <person name="Lee Y."/>
            <person name="Hwangbo K."/>
            <person name="Chung H."/>
            <person name="Yoo J."/>
            <person name="Kim K.Y."/>
            <person name="Sa T.M."/>
            <person name="Um Y."/>
            <person name="Madhaiyan M."/>
        </authorList>
    </citation>
    <scope>NUCLEOTIDE SEQUENCE [LARGE SCALE GENOMIC DNA]</scope>
    <source>
        <strain evidence="8 10">CBMB27</strain>
    </source>
</reference>
<dbReference type="GeneID" id="96607108"/>
<dbReference type="RefSeq" id="WP_075380026.1">
    <property type="nucleotide sequence ID" value="NZ_CP015367.1"/>
</dbReference>
<protein>
    <recommendedName>
        <fullName evidence="3">Lectin-like protein BA14k</fullName>
    </recommendedName>
</protein>
<reference evidence="9 11" key="2">
    <citation type="submission" date="2016-10" db="EMBL/GenBank/DDBJ databases">
        <authorList>
            <person name="Varghese N."/>
            <person name="Submissions S."/>
        </authorList>
    </citation>
    <scope>NUCLEOTIDE SEQUENCE [LARGE SCALE GENOMIC DNA]</scope>
    <source>
        <strain evidence="9 11">CBMB27</strain>
    </source>
</reference>
<dbReference type="Proteomes" id="UP000185487">
    <property type="component" value="Chromosome"/>
</dbReference>
<dbReference type="EMBL" id="CP015367">
    <property type="protein sequence ID" value="APT30471.1"/>
    <property type="molecule type" value="Genomic_DNA"/>
</dbReference>
<evidence type="ECO:0000313" key="9">
    <source>
        <dbReference type="EMBL" id="SFH55274.1"/>
    </source>
</evidence>
<evidence type="ECO:0000313" key="8">
    <source>
        <dbReference type="EMBL" id="APT30471.1"/>
    </source>
</evidence>
<keyword evidence="5" id="KW-0430">Lectin</keyword>
<dbReference type="KEGG" id="mphy:MCBMB27_01180"/>
<dbReference type="AlphaFoldDB" id="A0AAE8HWV0"/>
<evidence type="ECO:0000256" key="3">
    <source>
        <dbReference type="ARBA" id="ARBA00020552"/>
    </source>
</evidence>
<keyword evidence="10" id="KW-1185">Reference proteome</keyword>